<comment type="caution">
    <text evidence="19">The sequence shown here is derived from an EMBL/GenBank/DDBJ whole genome shotgun (WGS) entry which is preliminary data.</text>
</comment>
<keyword evidence="6 15" id="KW-0347">Helicase</keyword>
<dbReference type="InterPro" id="IPR011335">
    <property type="entry name" value="Restrct_endonuc-II-like"/>
</dbReference>
<evidence type="ECO:0000256" key="11">
    <source>
        <dbReference type="ARBA" id="ARBA00023204"/>
    </source>
</evidence>
<dbReference type="InterPro" id="IPR027417">
    <property type="entry name" value="P-loop_NTPase"/>
</dbReference>
<dbReference type="EC" id="3.1.11.5" evidence="15"/>
<keyword evidence="10 15" id="KW-0238">DNA-binding</keyword>
<keyword evidence="11 15" id="KW-0234">DNA repair</keyword>
<keyword evidence="7 15" id="KW-0269">Exonuclease</keyword>
<dbReference type="CDD" id="cd22352">
    <property type="entry name" value="RecB_C-like"/>
    <property type="match status" value="1"/>
</dbReference>
<comment type="catalytic activity">
    <reaction evidence="15">
        <text>Exonucleolytic cleavage (in the presence of ATP) in either 5'- to 3'- or 3'- to 5'-direction to yield 5'-phosphooligonucleotides.</text>
        <dbReference type="EC" id="3.1.11.5"/>
    </reaction>
</comment>
<evidence type="ECO:0000259" key="17">
    <source>
        <dbReference type="PROSITE" id="PS51198"/>
    </source>
</evidence>
<feature type="binding site" evidence="16">
    <location>
        <begin position="14"/>
        <end position="21"/>
    </location>
    <ligand>
        <name>ATP</name>
        <dbReference type="ChEBI" id="CHEBI:30616"/>
    </ligand>
</feature>
<feature type="region of interest" description="DNA-binding and helicase activity, interacts with RecC" evidence="15">
    <location>
        <begin position="1"/>
        <end position="709"/>
    </location>
</feature>
<comment type="subunit">
    <text evidence="15">Heterotrimer of RecB, RecC and RecD. All subunits contribute to DNA-binding. Interacts with RecA.</text>
</comment>
<dbReference type="SUPFAM" id="SSF52980">
    <property type="entry name" value="Restriction endonuclease-like"/>
    <property type="match status" value="1"/>
</dbReference>
<dbReference type="GO" id="GO:0003677">
    <property type="term" value="F:DNA binding"/>
    <property type="evidence" value="ECO:0007669"/>
    <property type="project" value="UniProtKB-UniRule"/>
</dbReference>
<dbReference type="InterPro" id="IPR038726">
    <property type="entry name" value="PDDEXK_AddAB-type"/>
</dbReference>
<evidence type="ECO:0000256" key="14">
    <source>
        <dbReference type="ARBA" id="ARBA00048988"/>
    </source>
</evidence>
<evidence type="ECO:0000259" key="18">
    <source>
        <dbReference type="PROSITE" id="PS51217"/>
    </source>
</evidence>
<proteinExistence type="inferred from homology"/>
<keyword evidence="8 15" id="KW-0067">ATP-binding</keyword>
<dbReference type="InterPro" id="IPR014017">
    <property type="entry name" value="DNA_helicase_UvrD-like_C"/>
</dbReference>
<feature type="binding site" evidence="15">
    <location>
        <position position="808"/>
    </location>
    <ligand>
        <name>Mg(2+)</name>
        <dbReference type="ChEBI" id="CHEBI:18420"/>
    </ligand>
</feature>
<dbReference type="PROSITE" id="PS51217">
    <property type="entry name" value="UVRD_HELICASE_CTER"/>
    <property type="match status" value="1"/>
</dbReference>
<comment type="domain">
    <text evidence="15">The C-terminal domain has nuclease activity and interacts with RecD. It interacts with RecA, facilitating its loading onto ssDNA.</text>
</comment>
<evidence type="ECO:0000256" key="3">
    <source>
        <dbReference type="ARBA" id="ARBA00022741"/>
    </source>
</evidence>
<dbReference type="GO" id="GO:0043138">
    <property type="term" value="F:3'-5' DNA helicase activity"/>
    <property type="evidence" value="ECO:0007669"/>
    <property type="project" value="UniProtKB-UniRule"/>
</dbReference>
<feature type="binding site" evidence="15">
    <location>
        <position position="929"/>
    </location>
    <ligand>
        <name>Mg(2+)</name>
        <dbReference type="ChEBI" id="CHEBI:18420"/>
    </ligand>
</feature>
<name>A0A4V6QMV1_9LEPT</name>
<evidence type="ECO:0000256" key="15">
    <source>
        <dbReference type="HAMAP-Rule" id="MF_01485"/>
    </source>
</evidence>
<comment type="function">
    <text evidence="15">A helicase/nuclease that prepares dsDNA breaks (DSB) for recombinational DNA repair. Binds to DSBs and unwinds DNA via a highly rapid and processive ATP-dependent bidirectional helicase activity. Unwinds dsDNA until it encounters a Chi (crossover hotspot instigator) sequence from the 3' direction. Cuts ssDNA a few nucleotides 3' to the Chi site. The properties and activities of the enzyme are changed at Chi. The Chi-altered holoenzyme produces a long 3'-ssDNA overhang and facilitates RecA-binding to the ssDNA for homologous DNA recombination and repair. Holoenzyme degrades any linearized DNA that is unable to undergo homologous recombination. In the holoenzyme this subunit contributes ATPase, 3'-5' helicase, exonuclease activity and loads RecA onto ssDNA.</text>
</comment>
<keyword evidence="2 15" id="KW-0479">Metal-binding</keyword>
<evidence type="ECO:0000313" key="19">
    <source>
        <dbReference type="EMBL" id="TGN17178.1"/>
    </source>
</evidence>
<accession>A0A4V6QMV1</accession>
<dbReference type="GO" id="GO:0000287">
    <property type="term" value="F:magnesium ion binding"/>
    <property type="evidence" value="ECO:0007669"/>
    <property type="project" value="UniProtKB-UniRule"/>
</dbReference>
<comment type="similarity">
    <text evidence="15">Belongs to the helicase family. UvrD subfamily.</text>
</comment>
<keyword evidence="3 15" id="KW-0547">Nucleotide-binding</keyword>
<sequence>MQRPFPFKHSFIEASAGTGKTFTIMEIVSDLIQVHKIPVSEILILTFTQKAAGELKDRLRKKLIEENLTKELREIEEVTISTIHGFCNMILSEYPIETESIESCRLTTNTERAKEALYRIQHSLWEGVDFGSKSGFNRDEILENLIIESDFLNKKDQILYAAERLLSEKSYVYEPVSPWTASNFNQNTSILVKTLVQEDFASGKWISYDQMILNVNRSLKKNPSLKESLQSRYRVGILDEFQDTDKAQYEIFSGLFLDANDKALYLIGDPKQSIYSFRGADIGTYFRAKQELTNLGANSFALDTNFRSVPELILGYNEIIETVFPIEEVGENIDYTSVFAPSLDKCKIKKSNTDQAASVQLIQLSEEKLGLGKARDLWITAIADEILQILSKSNLDYEEKTKEGTWIRKNIRAQDIAVLVDKKENGHLVGQALKERGIPFTLYKQQGIYASQESDQILNVLNCLSDPNNPSSYRKLLISDLFQIPPEFLQAFDEHSISSYEKTILDHWKSLARSRRFAELFRSIEEGTRIFLTEEAKDIFWERKRTNYRQIFQKLLVFQVQNHAGLSEVLEELKRLRTEKANEAELPLYEKETEKDAVQILTIHASKGLEWPIVFFFHLKGYMTTYTSYEYRTSDSEDSRTIYRLDLWDKEDKAYKEQLHREDIRVTYVGLTRPKLRLYLPYFPVDSRTNSFYTKFMIPSLNQILESGSKNIEKKEWKPLSNFSSSSLHEPARKAGSFVPLLFSESDLPKTIVLNSYSSIKSKDSSSFTGSGLMEEDKVISKLDDEIRTDPLFEDLLPSSANTGSFLHKLLEEFDFLSFDTKSYQDLGNNEKLISRISHYIDRFGLGADKENYLSRTLEILWNSLHANLTDRDGLSFSLKSLSKADQVCEMDFHLDLSRPPYSVPGPGSFLKGSIDLVFLWKGKYYLADYKSNLLPDYSPSTIRQVIYNRENQYNLQRDIYALILKEYLERIFGAEEAYKKLGGVYYLFLRGMKSGENKGVYFDGNWNRERISLIEKEIGRRILL</sequence>
<evidence type="ECO:0000256" key="10">
    <source>
        <dbReference type="ARBA" id="ARBA00023125"/>
    </source>
</evidence>
<dbReference type="InterPro" id="IPR014016">
    <property type="entry name" value="UvrD-like_ATP-bd"/>
</dbReference>
<dbReference type="GO" id="GO:0009338">
    <property type="term" value="C:exodeoxyribonuclease V complex"/>
    <property type="evidence" value="ECO:0007669"/>
    <property type="project" value="TreeGrafter"/>
</dbReference>
<dbReference type="SUPFAM" id="SSF52540">
    <property type="entry name" value="P-loop containing nucleoside triphosphate hydrolases"/>
    <property type="match status" value="1"/>
</dbReference>
<keyword evidence="12 15" id="KW-0413">Isomerase</keyword>
<dbReference type="OrthoDB" id="9810135at2"/>
<evidence type="ECO:0000256" key="2">
    <source>
        <dbReference type="ARBA" id="ARBA00022723"/>
    </source>
</evidence>
<reference evidence="19" key="1">
    <citation type="journal article" date="2019" name="PLoS Negl. Trop. Dis.">
        <title>Revisiting the worldwide diversity of Leptospira species in the environment.</title>
        <authorList>
            <person name="Vincent A.T."/>
            <person name="Schiettekatte O."/>
            <person name="Bourhy P."/>
            <person name="Veyrier F.J."/>
            <person name="Picardeau M."/>
        </authorList>
    </citation>
    <scope>NUCLEOTIDE SEQUENCE [LARGE SCALE GENOMIC DNA]</scope>
    <source>
        <strain evidence="19">201300427</strain>
    </source>
</reference>
<feature type="binding site" evidence="15">
    <location>
        <position position="916"/>
    </location>
    <ligand>
        <name>Mg(2+)</name>
        <dbReference type="ChEBI" id="CHEBI:18420"/>
    </ligand>
</feature>
<dbReference type="GO" id="GO:0008854">
    <property type="term" value="F:exodeoxyribonuclease V activity"/>
    <property type="evidence" value="ECO:0007669"/>
    <property type="project" value="UniProtKB-EC"/>
</dbReference>
<dbReference type="EMBL" id="RQHW01000079">
    <property type="protein sequence ID" value="TGN17178.1"/>
    <property type="molecule type" value="Genomic_DNA"/>
</dbReference>
<dbReference type="InterPro" id="IPR004586">
    <property type="entry name" value="RecB"/>
</dbReference>
<dbReference type="EC" id="5.6.2.4" evidence="15"/>
<dbReference type="Gene3D" id="3.40.50.300">
    <property type="entry name" value="P-loop containing nucleotide triphosphate hydrolases"/>
    <property type="match status" value="2"/>
</dbReference>
<dbReference type="Gene3D" id="1.10.486.10">
    <property type="entry name" value="PCRA, domain 4"/>
    <property type="match status" value="1"/>
</dbReference>
<evidence type="ECO:0000256" key="4">
    <source>
        <dbReference type="ARBA" id="ARBA00022763"/>
    </source>
</evidence>
<dbReference type="GO" id="GO:0005829">
    <property type="term" value="C:cytosol"/>
    <property type="evidence" value="ECO:0007669"/>
    <property type="project" value="TreeGrafter"/>
</dbReference>
<dbReference type="PANTHER" id="PTHR11070:SF23">
    <property type="entry name" value="RECBCD ENZYME SUBUNIT RECB"/>
    <property type="match status" value="1"/>
</dbReference>
<feature type="region of interest" description="Nuclease activity, interacts with RecD and RecA" evidence="15">
    <location>
        <begin position="751"/>
        <end position="1025"/>
    </location>
</feature>
<evidence type="ECO:0000256" key="9">
    <source>
        <dbReference type="ARBA" id="ARBA00022842"/>
    </source>
</evidence>
<dbReference type="CDD" id="cd17932">
    <property type="entry name" value="DEXQc_UvrD"/>
    <property type="match status" value="1"/>
</dbReference>
<evidence type="ECO:0000256" key="16">
    <source>
        <dbReference type="PROSITE-ProRule" id="PRU00560"/>
    </source>
</evidence>
<feature type="domain" description="UvrD-like helicase ATP-binding" evidence="17">
    <location>
        <begin position="1"/>
        <end position="309"/>
    </location>
</feature>
<dbReference type="PANTHER" id="PTHR11070">
    <property type="entry name" value="UVRD / RECB / PCRA DNA HELICASE FAMILY MEMBER"/>
    <property type="match status" value="1"/>
</dbReference>
<feature type="domain" description="UvrD-like helicase C-terminal" evidence="18">
    <location>
        <begin position="331"/>
        <end position="608"/>
    </location>
</feature>
<keyword evidence="9 15" id="KW-0460">Magnesium</keyword>
<dbReference type="Gene3D" id="3.90.320.10">
    <property type="match status" value="1"/>
</dbReference>
<dbReference type="Proteomes" id="UP000298058">
    <property type="component" value="Unassembled WGS sequence"/>
</dbReference>
<keyword evidence="1 15" id="KW-0540">Nuclease</keyword>
<dbReference type="RefSeq" id="WP_135762085.1">
    <property type="nucleotide sequence ID" value="NZ_RQHW01000079.1"/>
</dbReference>
<keyword evidence="4 15" id="KW-0227">DNA damage</keyword>
<dbReference type="HAMAP" id="MF_01485">
    <property type="entry name" value="RecB"/>
    <property type="match status" value="1"/>
</dbReference>
<protein>
    <recommendedName>
        <fullName evidence="15">RecBCD enzyme subunit RecB</fullName>
        <ecNumber evidence="15">3.1.11.5</ecNumber>
        <ecNumber evidence="15">5.6.2.4</ecNumber>
    </recommendedName>
    <alternativeName>
        <fullName evidence="15">DNA 3'-5' helicase subunit RecB</fullName>
    </alternativeName>
    <alternativeName>
        <fullName evidence="15">Exonuclease V subunit RecB</fullName>
        <shortName evidence="15">ExoV subunit RecB</shortName>
    </alternativeName>
    <alternativeName>
        <fullName evidence="15">Helicase/nuclease RecBCD subunit RecB</fullName>
    </alternativeName>
</protein>
<evidence type="ECO:0000256" key="6">
    <source>
        <dbReference type="ARBA" id="ARBA00022806"/>
    </source>
</evidence>
<evidence type="ECO:0000256" key="7">
    <source>
        <dbReference type="ARBA" id="ARBA00022839"/>
    </source>
</evidence>
<dbReference type="InterPro" id="IPR000212">
    <property type="entry name" value="DNA_helicase_UvrD/REP"/>
</dbReference>
<dbReference type="Pfam" id="PF12705">
    <property type="entry name" value="PDDEXK_1"/>
    <property type="match status" value="1"/>
</dbReference>
<evidence type="ECO:0000256" key="1">
    <source>
        <dbReference type="ARBA" id="ARBA00022722"/>
    </source>
</evidence>
<evidence type="ECO:0000256" key="8">
    <source>
        <dbReference type="ARBA" id="ARBA00022840"/>
    </source>
</evidence>
<comment type="domain">
    <text evidence="15">The N-terminal DNA-binding domain is a ssDNA-dependent ATPase and has ATP-dependent 3'-5' helicase function. This domain interacts with RecC.</text>
</comment>
<dbReference type="InterPro" id="IPR011604">
    <property type="entry name" value="PDDEXK-like_dom_sf"/>
</dbReference>
<keyword evidence="5 15" id="KW-0378">Hydrolase</keyword>
<dbReference type="AlphaFoldDB" id="A0A4V6QMV1"/>
<dbReference type="Pfam" id="PF00580">
    <property type="entry name" value="UvrD-helicase"/>
    <property type="match status" value="1"/>
</dbReference>
<evidence type="ECO:0000313" key="20">
    <source>
        <dbReference type="Proteomes" id="UP000298058"/>
    </source>
</evidence>
<comment type="catalytic activity">
    <reaction evidence="13 15">
        <text>Couples ATP hydrolysis with the unwinding of duplex DNA by translocating in the 3'-5' direction.</text>
        <dbReference type="EC" id="5.6.2.4"/>
    </reaction>
</comment>
<dbReference type="GO" id="GO:0000724">
    <property type="term" value="P:double-strand break repair via homologous recombination"/>
    <property type="evidence" value="ECO:0007669"/>
    <property type="project" value="UniProtKB-UniRule"/>
</dbReference>
<feature type="active site" description="For nuclease activity" evidence="15">
    <location>
        <position position="929"/>
    </location>
</feature>
<gene>
    <name evidence="15" type="primary">recB</name>
    <name evidence="19" type="ORF">EHS15_18570</name>
</gene>
<evidence type="ECO:0000256" key="13">
    <source>
        <dbReference type="ARBA" id="ARBA00034617"/>
    </source>
</evidence>
<dbReference type="PROSITE" id="PS51198">
    <property type="entry name" value="UVRD_HELICASE_ATP_BIND"/>
    <property type="match status" value="1"/>
</dbReference>
<dbReference type="Pfam" id="PF13361">
    <property type="entry name" value="UvrD_C"/>
    <property type="match status" value="1"/>
</dbReference>
<comment type="catalytic activity">
    <reaction evidence="14 15">
        <text>ATP + H2O = ADP + phosphate + H(+)</text>
        <dbReference type="Rhea" id="RHEA:13065"/>
        <dbReference type="ChEBI" id="CHEBI:15377"/>
        <dbReference type="ChEBI" id="CHEBI:15378"/>
        <dbReference type="ChEBI" id="CHEBI:30616"/>
        <dbReference type="ChEBI" id="CHEBI:43474"/>
        <dbReference type="ChEBI" id="CHEBI:456216"/>
        <dbReference type="EC" id="5.6.2.4"/>
    </reaction>
</comment>
<evidence type="ECO:0000256" key="12">
    <source>
        <dbReference type="ARBA" id="ARBA00023235"/>
    </source>
</evidence>
<comment type="miscellaneous">
    <text evidence="15">In the RecBCD complex, RecB has a slow 3'-5' helicase, an exonuclease activity and loads RecA onto ssDNA, RecD has a fast 5'-3' helicase activity, while RecC stimulates the ATPase and processivity of the RecB helicase and contributes to recognition of the Chi site.</text>
</comment>
<organism evidence="19 20">
    <name type="scientific">Leptospira idonii</name>
    <dbReference type="NCBI Taxonomy" id="1193500"/>
    <lineage>
        <taxon>Bacteria</taxon>
        <taxon>Pseudomonadati</taxon>
        <taxon>Spirochaetota</taxon>
        <taxon>Spirochaetia</taxon>
        <taxon>Leptospirales</taxon>
        <taxon>Leptospiraceae</taxon>
        <taxon>Leptospira</taxon>
    </lineage>
</organism>
<keyword evidence="20" id="KW-1185">Reference proteome</keyword>
<comment type="cofactor">
    <cofactor evidence="15">
        <name>Mg(2+)</name>
        <dbReference type="ChEBI" id="CHEBI:18420"/>
    </cofactor>
    <text evidence="15">Binds 1 Mg(2+) ion per subunit.</text>
</comment>
<evidence type="ECO:0000256" key="5">
    <source>
        <dbReference type="ARBA" id="ARBA00022801"/>
    </source>
</evidence>
<dbReference type="GO" id="GO:0005524">
    <property type="term" value="F:ATP binding"/>
    <property type="evidence" value="ECO:0007669"/>
    <property type="project" value="UniProtKB-UniRule"/>
</dbReference>